<dbReference type="GO" id="GO:0003723">
    <property type="term" value="F:RNA binding"/>
    <property type="evidence" value="ECO:0007669"/>
    <property type="project" value="UniProtKB-UniRule"/>
</dbReference>
<dbReference type="NCBIfam" id="TIGR00253">
    <property type="entry name" value="RNA_bind_YhbY"/>
    <property type="match status" value="1"/>
</dbReference>
<evidence type="ECO:0000313" key="4">
    <source>
        <dbReference type="EMBL" id="SCZ49496.1"/>
    </source>
</evidence>
<dbReference type="PANTHER" id="PTHR40065">
    <property type="entry name" value="RNA-BINDING PROTEIN YHBY"/>
    <property type="match status" value="1"/>
</dbReference>
<dbReference type="EMBL" id="FMWD01000001">
    <property type="protein sequence ID" value="SCZ49496.1"/>
    <property type="molecule type" value="Genomic_DNA"/>
</dbReference>
<dbReference type="PANTHER" id="PTHR40065:SF3">
    <property type="entry name" value="RNA-BINDING PROTEIN YHBY"/>
    <property type="match status" value="1"/>
</dbReference>
<evidence type="ECO:0000256" key="2">
    <source>
        <dbReference type="PROSITE-ProRule" id="PRU00626"/>
    </source>
</evidence>
<dbReference type="InterPro" id="IPR017924">
    <property type="entry name" value="RNA-binding_YhbY"/>
</dbReference>
<dbReference type="SUPFAM" id="SSF75471">
    <property type="entry name" value="YhbY-like"/>
    <property type="match status" value="1"/>
</dbReference>
<dbReference type="STRING" id="415747.SAMN03097708_00176"/>
<proteinExistence type="predicted"/>
<gene>
    <name evidence="4" type="ORF">SAMN03097708_00176</name>
</gene>
<reference evidence="4 5" key="1">
    <citation type="submission" date="2016-10" db="EMBL/GenBank/DDBJ databases">
        <authorList>
            <person name="de Groot N.N."/>
        </authorList>
    </citation>
    <scope>NUCLEOTIDE SEQUENCE [LARGE SCALE GENOMIC DNA]</scope>
    <source>
        <strain evidence="4 5">HLD2</strain>
    </source>
</reference>
<dbReference type="Pfam" id="PF01985">
    <property type="entry name" value="CRS1_YhbY"/>
    <property type="match status" value="1"/>
</dbReference>
<dbReference type="InterPro" id="IPR001890">
    <property type="entry name" value="RNA-binding_CRM"/>
</dbReference>
<evidence type="ECO:0000259" key="3">
    <source>
        <dbReference type="PROSITE" id="PS51295"/>
    </source>
</evidence>
<protein>
    <submittedName>
        <fullName evidence="4">RNA-binding protein</fullName>
    </submittedName>
</protein>
<accession>A0A1G5PJA8</accession>
<dbReference type="OrthoDB" id="9797519at2"/>
<dbReference type="InterPro" id="IPR051925">
    <property type="entry name" value="RNA-binding_domain"/>
</dbReference>
<name>A0A1G5PJA8_9GAMM</name>
<organism evidence="4 5">
    <name type="scientific">Thiohalomonas denitrificans</name>
    <dbReference type="NCBI Taxonomy" id="415747"/>
    <lineage>
        <taxon>Bacteria</taxon>
        <taxon>Pseudomonadati</taxon>
        <taxon>Pseudomonadota</taxon>
        <taxon>Gammaproteobacteria</taxon>
        <taxon>Thiohalomonadales</taxon>
        <taxon>Thiohalomonadaceae</taxon>
        <taxon>Thiohalomonas</taxon>
    </lineage>
</organism>
<dbReference type="PROSITE" id="PS51295">
    <property type="entry name" value="CRM"/>
    <property type="match status" value="1"/>
</dbReference>
<dbReference type="RefSeq" id="WP_092991651.1">
    <property type="nucleotide sequence ID" value="NZ_FMWD01000001.1"/>
</dbReference>
<dbReference type="Proteomes" id="UP000199648">
    <property type="component" value="Unassembled WGS sequence"/>
</dbReference>
<sequence length="97" mass="10758">MSLNERQKKYLRTLAHSKKPVVLTGAAGISEALLAEVDVALTRHELIKMRINAADREERQAMIEAITGTTGAELVQRIGHVAVLYRQAEKPQITLPK</sequence>
<evidence type="ECO:0000256" key="1">
    <source>
        <dbReference type="ARBA" id="ARBA00022884"/>
    </source>
</evidence>
<feature type="domain" description="CRM" evidence="3">
    <location>
        <begin position="1"/>
        <end position="97"/>
    </location>
</feature>
<evidence type="ECO:0000313" key="5">
    <source>
        <dbReference type="Proteomes" id="UP000199648"/>
    </source>
</evidence>
<keyword evidence="1 2" id="KW-0694">RNA-binding</keyword>
<keyword evidence="5" id="KW-1185">Reference proteome</keyword>
<dbReference type="InterPro" id="IPR035920">
    <property type="entry name" value="YhbY-like_sf"/>
</dbReference>
<dbReference type="SMART" id="SM01103">
    <property type="entry name" value="CRS1_YhbY"/>
    <property type="match status" value="1"/>
</dbReference>
<dbReference type="AlphaFoldDB" id="A0A1G5PJA8"/>
<dbReference type="Gene3D" id="3.30.110.60">
    <property type="entry name" value="YhbY-like"/>
    <property type="match status" value="1"/>
</dbReference>